<keyword evidence="6 12" id="KW-0810">Translation regulation</keyword>
<evidence type="ECO:0000259" key="13">
    <source>
        <dbReference type="PROSITE" id="PS51522"/>
    </source>
</evidence>
<organism evidence="14 15">
    <name type="scientific">Engystomops pustulosus</name>
    <name type="common">Tungara frog</name>
    <name type="synonym">Physalaemus pustulosus</name>
    <dbReference type="NCBI Taxonomy" id="76066"/>
    <lineage>
        <taxon>Eukaryota</taxon>
        <taxon>Metazoa</taxon>
        <taxon>Chordata</taxon>
        <taxon>Craniata</taxon>
        <taxon>Vertebrata</taxon>
        <taxon>Euteleostomi</taxon>
        <taxon>Amphibia</taxon>
        <taxon>Batrachia</taxon>
        <taxon>Anura</taxon>
        <taxon>Neobatrachia</taxon>
        <taxon>Hyloidea</taxon>
        <taxon>Leptodactylidae</taxon>
        <taxon>Leiuperinae</taxon>
        <taxon>Engystomops</taxon>
    </lineage>
</organism>
<keyword evidence="4 12" id="KW-0863">Zinc-finger</keyword>
<dbReference type="FunFam" id="4.10.60.30:FF:000001">
    <property type="entry name" value="nanos homolog 3"/>
    <property type="match status" value="1"/>
</dbReference>
<keyword evidence="7 12" id="KW-0694">RNA-binding</keyword>
<dbReference type="InterPro" id="IPR008705">
    <property type="entry name" value="Nanos/Xcar2"/>
</dbReference>
<comment type="similarity">
    <text evidence="12">Belongs to the nanos family.</text>
</comment>
<dbReference type="GO" id="GO:0008270">
    <property type="term" value="F:zinc ion binding"/>
    <property type="evidence" value="ECO:0007669"/>
    <property type="project" value="UniProtKB-KW"/>
</dbReference>
<evidence type="ECO:0000256" key="5">
    <source>
        <dbReference type="ARBA" id="ARBA00022833"/>
    </source>
</evidence>
<evidence type="ECO:0000256" key="4">
    <source>
        <dbReference type="ARBA" id="ARBA00022771"/>
    </source>
</evidence>
<dbReference type="InterPro" id="IPR038129">
    <property type="entry name" value="Nanos_sf"/>
</dbReference>
<dbReference type="InterPro" id="IPR024161">
    <property type="entry name" value="Znf_nanos-typ"/>
</dbReference>
<dbReference type="AlphaFoldDB" id="A0AAV6ZDR4"/>
<evidence type="ECO:0000256" key="10">
    <source>
        <dbReference type="ARBA" id="ARBA00062604"/>
    </source>
</evidence>
<accession>A0AAV6ZDR4</accession>
<evidence type="ECO:0000313" key="15">
    <source>
        <dbReference type="Proteomes" id="UP000824782"/>
    </source>
</evidence>
<evidence type="ECO:0000256" key="3">
    <source>
        <dbReference type="ARBA" id="ARBA00022723"/>
    </source>
</evidence>
<dbReference type="GO" id="GO:0005737">
    <property type="term" value="C:cytoplasm"/>
    <property type="evidence" value="ECO:0007669"/>
    <property type="project" value="UniProtKB-SubCell"/>
</dbReference>
<dbReference type="Gene3D" id="4.10.60.30">
    <property type="entry name" value="Nanos, RNA-binding domain"/>
    <property type="match status" value="1"/>
</dbReference>
<name>A0AAV6ZDR4_ENGPU</name>
<keyword evidence="5" id="KW-0862">Zinc</keyword>
<dbReference type="PROSITE" id="PS51522">
    <property type="entry name" value="ZF_NANOS"/>
    <property type="match status" value="1"/>
</dbReference>
<dbReference type="EMBL" id="WNYA01000753">
    <property type="protein sequence ID" value="KAG8547327.1"/>
    <property type="molecule type" value="Genomic_DNA"/>
</dbReference>
<gene>
    <name evidence="14" type="ORF">GDO81_028550</name>
</gene>
<proteinExistence type="inferred from homology"/>
<comment type="function">
    <text evidence="9">Acts as a translational repressor. Can mediate repression affecting different steps in the translation process: cap-driven, IRES-driven, polyadenylated RNAs or nonpolyadenylated RNAs. Essential for the development of primordial germ cells (PGCs) by ensuring their proper migration and survival.</text>
</comment>
<keyword evidence="3" id="KW-0479">Metal-binding</keyword>
<evidence type="ECO:0000256" key="2">
    <source>
        <dbReference type="ARBA" id="ARBA00022490"/>
    </source>
</evidence>
<evidence type="ECO:0000256" key="9">
    <source>
        <dbReference type="ARBA" id="ARBA00059608"/>
    </source>
</evidence>
<dbReference type="Pfam" id="PF05741">
    <property type="entry name" value="zf-nanos"/>
    <property type="match status" value="1"/>
</dbReference>
<evidence type="ECO:0000256" key="6">
    <source>
        <dbReference type="ARBA" id="ARBA00022845"/>
    </source>
</evidence>
<reference evidence="14" key="1">
    <citation type="thesis" date="2020" institute="ProQuest LLC" country="789 East Eisenhower Parkway, Ann Arbor, MI, USA">
        <title>Comparative Genomics and Chromosome Evolution.</title>
        <authorList>
            <person name="Mudd A.B."/>
        </authorList>
    </citation>
    <scope>NUCLEOTIDE SEQUENCE</scope>
    <source>
        <strain evidence="14">237g6f4</strain>
        <tissue evidence="14">Blood</tissue>
    </source>
</reference>
<keyword evidence="15" id="KW-1185">Reference proteome</keyword>
<feature type="domain" description="Nanos-type" evidence="13">
    <location>
        <begin position="31"/>
        <end position="85"/>
    </location>
</feature>
<dbReference type="Proteomes" id="UP000824782">
    <property type="component" value="Unassembled WGS sequence"/>
</dbReference>
<evidence type="ECO:0000256" key="11">
    <source>
        <dbReference type="ARBA" id="ARBA00079827"/>
    </source>
</evidence>
<dbReference type="GO" id="GO:0003723">
    <property type="term" value="F:RNA binding"/>
    <property type="evidence" value="ECO:0007669"/>
    <property type="project" value="UniProtKB-UniRule"/>
</dbReference>
<evidence type="ECO:0000313" key="14">
    <source>
        <dbReference type="EMBL" id="KAG8547327.1"/>
    </source>
</evidence>
<protein>
    <recommendedName>
        <fullName evidence="8">Nanos homolog 1</fullName>
    </recommendedName>
    <alternativeName>
        <fullName evidence="11">Xcat-2 protein</fullName>
    </alternativeName>
</protein>
<comment type="subunit">
    <text evidence="10">Interacts with ccnb1.</text>
</comment>
<sequence>MAFDMWRDYLGLNAILRDILGSSPKDPDLSQCSFCKHNGEAPSLYSAHSLKNSSGRVLCPVLRSYVCPQCGATGDKAHTRRFCPLTRDTYTSVYQSSCRKPEGRAAK</sequence>
<keyword evidence="2" id="KW-0963">Cytoplasm</keyword>
<comment type="caution">
    <text evidence="14">The sequence shown here is derived from an EMBL/GenBank/DDBJ whole genome shotgun (WGS) entry which is preliminary data.</text>
</comment>
<comment type="subcellular location">
    <subcellularLocation>
        <location evidence="1">Cytoplasm</location>
    </subcellularLocation>
</comment>
<evidence type="ECO:0000256" key="8">
    <source>
        <dbReference type="ARBA" id="ARBA00044159"/>
    </source>
</evidence>
<evidence type="ECO:0000256" key="7">
    <source>
        <dbReference type="ARBA" id="ARBA00022884"/>
    </source>
</evidence>
<dbReference type="PANTHER" id="PTHR12887">
    <property type="entry name" value="NANOS PROTEIN"/>
    <property type="match status" value="1"/>
</dbReference>
<dbReference type="GO" id="GO:0006417">
    <property type="term" value="P:regulation of translation"/>
    <property type="evidence" value="ECO:0007669"/>
    <property type="project" value="UniProtKB-UniRule"/>
</dbReference>
<evidence type="ECO:0000256" key="1">
    <source>
        <dbReference type="ARBA" id="ARBA00004496"/>
    </source>
</evidence>
<evidence type="ECO:0000256" key="12">
    <source>
        <dbReference type="PROSITE-ProRule" id="PRU00855"/>
    </source>
</evidence>